<accession>A0A8S0YX60</accession>
<dbReference type="SUPFAM" id="SSF46689">
    <property type="entry name" value="Homeodomain-like"/>
    <property type="match status" value="1"/>
</dbReference>
<sequence>MKSAIEKVQSGEMGLNKAYAEFNVPKTNLKRTIKKYLTTQNIEEATEKNLGRFKQIFTKDQELELAAYVKDIESRFFGLTTET</sequence>
<comment type="caution">
    <text evidence="3">The sequence shown here is derived from an EMBL/GenBank/DDBJ whole genome shotgun (WGS) entry which is preliminary data.</text>
</comment>
<dbReference type="EMBL" id="CADEBD010000171">
    <property type="protein sequence ID" value="CAB3224141.1"/>
    <property type="molecule type" value="Genomic_DNA"/>
</dbReference>
<organism evidence="3 4">
    <name type="scientific">Arctia plantaginis</name>
    <name type="common">Wood tiger moth</name>
    <name type="synonym">Phalaena plantaginis</name>
    <dbReference type="NCBI Taxonomy" id="874455"/>
    <lineage>
        <taxon>Eukaryota</taxon>
        <taxon>Metazoa</taxon>
        <taxon>Ecdysozoa</taxon>
        <taxon>Arthropoda</taxon>
        <taxon>Hexapoda</taxon>
        <taxon>Insecta</taxon>
        <taxon>Pterygota</taxon>
        <taxon>Neoptera</taxon>
        <taxon>Endopterygota</taxon>
        <taxon>Lepidoptera</taxon>
        <taxon>Glossata</taxon>
        <taxon>Ditrysia</taxon>
        <taxon>Noctuoidea</taxon>
        <taxon>Erebidae</taxon>
        <taxon>Arctiinae</taxon>
        <taxon>Arctia</taxon>
    </lineage>
</organism>
<dbReference type="InterPro" id="IPR007889">
    <property type="entry name" value="HTH_Psq"/>
</dbReference>
<dbReference type="InterPro" id="IPR009057">
    <property type="entry name" value="Homeodomain-like_sf"/>
</dbReference>
<evidence type="ECO:0000256" key="1">
    <source>
        <dbReference type="ARBA" id="ARBA00004123"/>
    </source>
</evidence>
<protein>
    <recommendedName>
        <fullName evidence="2">HTH psq-type domain-containing protein</fullName>
    </recommendedName>
</protein>
<feature type="domain" description="HTH psq-type" evidence="2">
    <location>
        <begin position="1"/>
        <end position="38"/>
    </location>
</feature>
<name>A0A8S0YX60_ARCPL</name>
<evidence type="ECO:0000313" key="4">
    <source>
        <dbReference type="Proteomes" id="UP000494256"/>
    </source>
</evidence>
<gene>
    <name evidence="3" type="ORF">APLA_LOCUS1736</name>
</gene>
<reference evidence="3 4" key="1">
    <citation type="submission" date="2020-04" db="EMBL/GenBank/DDBJ databases">
        <authorList>
            <person name="Wallbank WR R."/>
            <person name="Pardo Diaz C."/>
            <person name="Kozak K."/>
            <person name="Martin S."/>
            <person name="Jiggins C."/>
            <person name="Moest M."/>
            <person name="Warren A I."/>
            <person name="Byers J.R.P. K."/>
            <person name="Montejo-Kovacevich G."/>
            <person name="Yen C E."/>
        </authorList>
    </citation>
    <scope>NUCLEOTIDE SEQUENCE [LARGE SCALE GENOMIC DNA]</scope>
</reference>
<dbReference type="Pfam" id="PF05225">
    <property type="entry name" value="HTH_psq"/>
    <property type="match status" value="1"/>
</dbReference>
<comment type="subcellular location">
    <subcellularLocation>
        <location evidence="1">Nucleus</location>
    </subcellularLocation>
</comment>
<proteinExistence type="predicted"/>
<dbReference type="GO" id="GO:0005634">
    <property type="term" value="C:nucleus"/>
    <property type="evidence" value="ECO:0007669"/>
    <property type="project" value="UniProtKB-SubCell"/>
</dbReference>
<dbReference type="Gene3D" id="1.10.10.60">
    <property type="entry name" value="Homeodomain-like"/>
    <property type="match status" value="1"/>
</dbReference>
<dbReference type="GO" id="GO:0003677">
    <property type="term" value="F:DNA binding"/>
    <property type="evidence" value="ECO:0007669"/>
    <property type="project" value="InterPro"/>
</dbReference>
<dbReference type="Proteomes" id="UP000494256">
    <property type="component" value="Unassembled WGS sequence"/>
</dbReference>
<evidence type="ECO:0000313" key="3">
    <source>
        <dbReference type="EMBL" id="CAB3224141.1"/>
    </source>
</evidence>
<dbReference type="AlphaFoldDB" id="A0A8S0YX60"/>
<evidence type="ECO:0000259" key="2">
    <source>
        <dbReference type="Pfam" id="PF05225"/>
    </source>
</evidence>